<sequence>MPYKPLAELDVVKLENASKVLCGGKTLAFWYPLFYYWAPGNLDDDCQKIVLVVGPLTALMESQAIGLAQKGVPAVAISSTSENPNLLLKEAENKYRVALISPEMATSSKFHSTVLSSDLFCNNIISLVIDEAHCISEWGGDDFRPEFSNLSVLLTRMPSGVPVVIGSATMPEDVILDILRKLRMRVNCARVAVSNEKPNVALSVRILQHPQDTFADLMTLFRRDIHGPEDFEQSLIYVEGRITGEKIQDFLRRNTPDEIAEQAFVFYHRHIDEKEKQLIQNAINDGSLRGVAATDALGMGMDFKRIMRVILWLSPQSFLSLVQKIGQCGRAAELLGEAILYITSASYMQYEIELDILKEQLEDEDEDTGVLPDQEPETLVEGKQMDREAAIEEEEELRDRRYLLEYIVTKRCRRIPWNKFFGNDNKLALPYPALPGTRCCDNCEPHLFPVETVRLTGGSRLKTGRRQQAKTSEEVSDAVKVMLLTLRDDIARREWPDQHTLTGKNFMSNLVVEALAARARKITSLEVLAQTVRWIWAEKFGSEIVTAIQHCLVDFPDLEQLAREEQVREKAFAALQALAEKDLRKKLTLVFDGCYDAILAETITRRGKSVKRCQVFLTLPKKNIYPDYYELIKEPISMPKIRDFSHSKLIRSTAEYSALWHRMFTNA</sequence>
<dbReference type="GO" id="GO:0000724">
    <property type="term" value="P:double-strand break repair via homologous recombination"/>
    <property type="evidence" value="ECO:0007669"/>
    <property type="project" value="TreeGrafter"/>
</dbReference>
<dbReference type="AlphaFoldDB" id="A0AAD7JWW2"/>
<dbReference type="GO" id="GO:0016787">
    <property type="term" value="F:hydrolase activity"/>
    <property type="evidence" value="ECO:0007669"/>
    <property type="project" value="UniProtKB-KW"/>
</dbReference>
<keyword evidence="4 7" id="KW-0103">Bromodomain</keyword>
<dbReference type="Gene3D" id="3.40.50.300">
    <property type="entry name" value="P-loop containing nucleotide triphosphate hydrolases"/>
    <property type="match status" value="2"/>
</dbReference>
<dbReference type="GO" id="GO:0005694">
    <property type="term" value="C:chromosome"/>
    <property type="evidence" value="ECO:0007669"/>
    <property type="project" value="TreeGrafter"/>
</dbReference>
<keyword evidence="2" id="KW-0547">Nucleotide-binding</keyword>
<comment type="catalytic activity">
    <reaction evidence="5">
        <text>Couples ATP hydrolysis with the unwinding of duplex DNA by translocating in the 3'-5' direction.</text>
        <dbReference type="EC" id="5.6.2.4"/>
    </reaction>
</comment>
<comment type="caution">
    <text evidence="12">The sequence shown here is derived from an EMBL/GenBank/DDBJ whole genome shotgun (WGS) entry which is preliminary data.</text>
</comment>
<feature type="domain" description="Bromo" evidence="9">
    <location>
        <begin position="608"/>
        <end position="667"/>
    </location>
</feature>
<dbReference type="SMART" id="SM00490">
    <property type="entry name" value="HELICc"/>
    <property type="match status" value="1"/>
</dbReference>
<keyword evidence="13" id="KW-1185">Reference proteome</keyword>
<dbReference type="PANTHER" id="PTHR13710">
    <property type="entry name" value="DNA HELICASE RECQ FAMILY MEMBER"/>
    <property type="match status" value="1"/>
</dbReference>
<evidence type="ECO:0000313" key="12">
    <source>
        <dbReference type="EMBL" id="KAJ7772144.1"/>
    </source>
</evidence>
<evidence type="ECO:0000256" key="2">
    <source>
        <dbReference type="ARBA" id="ARBA00022741"/>
    </source>
</evidence>
<dbReference type="InterPro" id="IPR011545">
    <property type="entry name" value="DEAD/DEAH_box_helicase_dom"/>
</dbReference>
<protein>
    <recommendedName>
        <fullName evidence="6">DNA 3'-5' helicase</fullName>
        <ecNumber evidence="6">5.6.2.4</ecNumber>
    </recommendedName>
</protein>
<dbReference type="Pfam" id="PF00270">
    <property type="entry name" value="DEAD"/>
    <property type="match status" value="1"/>
</dbReference>
<evidence type="ECO:0000256" key="8">
    <source>
        <dbReference type="SAM" id="Coils"/>
    </source>
</evidence>
<organism evidence="12 13">
    <name type="scientific">Mycena maculata</name>
    <dbReference type="NCBI Taxonomy" id="230809"/>
    <lineage>
        <taxon>Eukaryota</taxon>
        <taxon>Fungi</taxon>
        <taxon>Dikarya</taxon>
        <taxon>Basidiomycota</taxon>
        <taxon>Agaricomycotina</taxon>
        <taxon>Agaricomycetes</taxon>
        <taxon>Agaricomycetidae</taxon>
        <taxon>Agaricales</taxon>
        <taxon>Marasmiineae</taxon>
        <taxon>Mycenaceae</taxon>
        <taxon>Mycena</taxon>
    </lineage>
</organism>
<evidence type="ECO:0000256" key="7">
    <source>
        <dbReference type="PROSITE-ProRule" id="PRU00035"/>
    </source>
</evidence>
<dbReference type="EC" id="5.6.2.4" evidence="6"/>
<evidence type="ECO:0000256" key="5">
    <source>
        <dbReference type="ARBA" id="ARBA00034617"/>
    </source>
</evidence>
<keyword evidence="8" id="KW-0175">Coiled coil</keyword>
<dbReference type="Pfam" id="PF00271">
    <property type="entry name" value="Helicase_C"/>
    <property type="match status" value="1"/>
</dbReference>
<reference evidence="12" key="1">
    <citation type="submission" date="2023-03" db="EMBL/GenBank/DDBJ databases">
        <title>Massive genome expansion in bonnet fungi (Mycena s.s.) driven by repeated elements and novel gene families across ecological guilds.</title>
        <authorList>
            <consortium name="Lawrence Berkeley National Laboratory"/>
            <person name="Harder C.B."/>
            <person name="Miyauchi S."/>
            <person name="Viragh M."/>
            <person name="Kuo A."/>
            <person name="Thoen E."/>
            <person name="Andreopoulos B."/>
            <person name="Lu D."/>
            <person name="Skrede I."/>
            <person name="Drula E."/>
            <person name="Henrissat B."/>
            <person name="Morin E."/>
            <person name="Kohler A."/>
            <person name="Barry K."/>
            <person name="LaButti K."/>
            <person name="Morin E."/>
            <person name="Salamov A."/>
            <person name="Lipzen A."/>
            <person name="Mereny Z."/>
            <person name="Hegedus B."/>
            <person name="Baldrian P."/>
            <person name="Stursova M."/>
            <person name="Weitz H."/>
            <person name="Taylor A."/>
            <person name="Grigoriev I.V."/>
            <person name="Nagy L.G."/>
            <person name="Martin F."/>
            <person name="Kauserud H."/>
        </authorList>
    </citation>
    <scope>NUCLEOTIDE SEQUENCE</scope>
    <source>
        <strain evidence="12">CBHHK188m</strain>
    </source>
</reference>
<evidence type="ECO:0000256" key="4">
    <source>
        <dbReference type="ARBA" id="ARBA00023117"/>
    </source>
</evidence>
<dbReference type="InterPro" id="IPR014001">
    <property type="entry name" value="Helicase_ATP-bd"/>
</dbReference>
<evidence type="ECO:0000256" key="6">
    <source>
        <dbReference type="ARBA" id="ARBA00034808"/>
    </source>
</evidence>
<evidence type="ECO:0000259" key="9">
    <source>
        <dbReference type="PROSITE" id="PS50014"/>
    </source>
</evidence>
<dbReference type="SUPFAM" id="SSF52540">
    <property type="entry name" value="P-loop containing nucleoside triphosphate hydrolases"/>
    <property type="match status" value="1"/>
</dbReference>
<evidence type="ECO:0000256" key="1">
    <source>
        <dbReference type="ARBA" id="ARBA00005446"/>
    </source>
</evidence>
<accession>A0AAD7JWW2</accession>
<proteinExistence type="inferred from homology"/>
<evidence type="ECO:0000259" key="11">
    <source>
        <dbReference type="PROSITE" id="PS51194"/>
    </source>
</evidence>
<dbReference type="InterPro" id="IPR036427">
    <property type="entry name" value="Bromodomain-like_sf"/>
</dbReference>
<dbReference type="GO" id="GO:0043138">
    <property type="term" value="F:3'-5' DNA helicase activity"/>
    <property type="evidence" value="ECO:0007669"/>
    <property type="project" value="UniProtKB-EC"/>
</dbReference>
<dbReference type="PROSITE" id="PS51194">
    <property type="entry name" value="HELICASE_CTER"/>
    <property type="match status" value="1"/>
</dbReference>
<comment type="similarity">
    <text evidence="1">Belongs to the helicase family. RecQ subfamily.</text>
</comment>
<evidence type="ECO:0000313" key="13">
    <source>
        <dbReference type="Proteomes" id="UP001215280"/>
    </source>
</evidence>
<dbReference type="Proteomes" id="UP001215280">
    <property type="component" value="Unassembled WGS sequence"/>
</dbReference>
<dbReference type="PROSITE" id="PS50014">
    <property type="entry name" value="BROMODOMAIN_2"/>
    <property type="match status" value="1"/>
</dbReference>
<dbReference type="GO" id="GO:0005737">
    <property type="term" value="C:cytoplasm"/>
    <property type="evidence" value="ECO:0007669"/>
    <property type="project" value="TreeGrafter"/>
</dbReference>
<dbReference type="PROSITE" id="PS51192">
    <property type="entry name" value="HELICASE_ATP_BIND_1"/>
    <property type="match status" value="1"/>
</dbReference>
<keyword evidence="3" id="KW-0067">ATP-binding</keyword>
<dbReference type="GO" id="GO:0006325">
    <property type="term" value="P:chromatin organization"/>
    <property type="evidence" value="ECO:0007669"/>
    <property type="project" value="UniProtKB-ARBA"/>
</dbReference>
<feature type="domain" description="Helicase ATP-binding" evidence="10">
    <location>
        <begin position="24"/>
        <end position="188"/>
    </location>
</feature>
<dbReference type="InterPro" id="IPR001650">
    <property type="entry name" value="Helicase_C-like"/>
</dbReference>
<dbReference type="GO" id="GO:0005524">
    <property type="term" value="F:ATP binding"/>
    <property type="evidence" value="ECO:0007669"/>
    <property type="project" value="UniProtKB-KW"/>
</dbReference>
<dbReference type="GO" id="GO:0003676">
    <property type="term" value="F:nucleic acid binding"/>
    <property type="evidence" value="ECO:0007669"/>
    <property type="project" value="InterPro"/>
</dbReference>
<dbReference type="SUPFAM" id="SSF47370">
    <property type="entry name" value="Bromodomain"/>
    <property type="match status" value="1"/>
</dbReference>
<evidence type="ECO:0000259" key="10">
    <source>
        <dbReference type="PROSITE" id="PS51192"/>
    </source>
</evidence>
<dbReference type="InterPro" id="IPR001487">
    <property type="entry name" value="Bromodomain"/>
</dbReference>
<dbReference type="EMBL" id="JARJLG010000020">
    <property type="protein sequence ID" value="KAJ7772144.1"/>
    <property type="molecule type" value="Genomic_DNA"/>
</dbReference>
<dbReference type="Pfam" id="PF00439">
    <property type="entry name" value="Bromodomain"/>
    <property type="match status" value="1"/>
</dbReference>
<feature type="coiled-coil region" evidence="8">
    <location>
        <begin position="347"/>
        <end position="400"/>
    </location>
</feature>
<dbReference type="InterPro" id="IPR027417">
    <property type="entry name" value="P-loop_NTPase"/>
</dbReference>
<keyword evidence="12" id="KW-0378">Hydrolase</keyword>
<dbReference type="GO" id="GO:0009378">
    <property type="term" value="F:four-way junction helicase activity"/>
    <property type="evidence" value="ECO:0007669"/>
    <property type="project" value="TreeGrafter"/>
</dbReference>
<evidence type="ECO:0000256" key="3">
    <source>
        <dbReference type="ARBA" id="ARBA00022840"/>
    </source>
</evidence>
<dbReference type="Gene3D" id="1.20.920.10">
    <property type="entry name" value="Bromodomain-like"/>
    <property type="match status" value="1"/>
</dbReference>
<dbReference type="PANTHER" id="PTHR13710:SF154">
    <property type="entry name" value="RECQ HELICASE, PUTATIVE (AFU_ORTHOLOGUE AFUA_6G14720)-RELATED"/>
    <property type="match status" value="1"/>
</dbReference>
<gene>
    <name evidence="12" type="ORF">DFH07DRAFT_953417</name>
</gene>
<dbReference type="SMART" id="SM00487">
    <property type="entry name" value="DEXDc"/>
    <property type="match status" value="1"/>
</dbReference>
<feature type="domain" description="Helicase C-terminal" evidence="11">
    <location>
        <begin position="213"/>
        <end position="377"/>
    </location>
</feature>
<name>A0AAD7JWW2_9AGAR</name>